<name>A0A075NSZ6_9ALTE</name>
<dbReference type="Gene3D" id="3.10.450.50">
    <property type="match status" value="1"/>
</dbReference>
<feature type="signal peptide" evidence="1">
    <location>
        <begin position="1"/>
        <end position="21"/>
    </location>
</feature>
<dbReference type="RefSeq" id="WP_044055878.1">
    <property type="nucleotide sequence ID" value="NZ_CBCSKJ010000006.1"/>
</dbReference>
<dbReference type="SUPFAM" id="SSF54427">
    <property type="entry name" value="NTF2-like"/>
    <property type="match status" value="1"/>
</dbReference>
<evidence type="ECO:0000313" key="4">
    <source>
        <dbReference type="Proteomes" id="UP000056090"/>
    </source>
</evidence>
<organism evidence="3 4">
    <name type="scientific">Alteromonas australica</name>
    <dbReference type="NCBI Taxonomy" id="589873"/>
    <lineage>
        <taxon>Bacteria</taxon>
        <taxon>Pseudomonadati</taxon>
        <taxon>Pseudomonadota</taxon>
        <taxon>Gammaproteobacteria</taxon>
        <taxon>Alteromonadales</taxon>
        <taxon>Alteromonadaceae</taxon>
        <taxon>Alteromonas/Salinimonas group</taxon>
        <taxon>Alteromonas</taxon>
    </lineage>
</organism>
<gene>
    <name evidence="3" type="ORF">EP13_02735</name>
</gene>
<proteinExistence type="predicted"/>
<feature type="domain" description="SnoaL-like" evidence="2">
    <location>
        <begin position="33"/>
        <end position="152"/>
    </location>
</feature>
<dbReference type="Proteomes" id="UP000056090">
    <property type="component" value="Chromosome"/>
</dbReference>
<dbReference type="EMBL" id="CP008849">
    <property type="protein sequence ID" value="AIF97694.1"/>
    <property type="molecule type" value="Genomic_DNA"/>
</dbReference>
<dbReference type="KEGG" id="aal:EP13_02735"/>
<evidence type="ECO:0000313" key="3">
    <source>
        <dbReference type="EMBL" id="AIF97694.1"/>
    </source>
</evidence>
<keyword evidence="1" id="KW-0732">Signal</keyword>
<dbReference type="AlphaFoldDB" id="A0A075NSZ6"/>
<dbReference type="GeneID" id="78253859"/>
<protein>
    <recommendedName>
        <fullName evidence="2">SnoaL-like domain-containing protein</fullName>
    </recommendedName>
</protein>
<evidence type="ECO:0000256" key="1">
    <source>
        <dbReference type="SAM" id="SignalP"/>
    </source>
</evidence>
<sequence>MFKSKVVMVIFALSLCCLAQANPNHSDLEEEVLNSFQSLVEASKRLDTEAYFQHFDADKFVGLNSDGTNWNSMDELVPVINTGFSAIQKLNSLEFPNVKVSIIDDFTAILVNEFSQSVLLKSGATYTFSGGGTQVWSKRSGQWKLVSVSASITPSANKQKPKLFLAVTYE</sequence>
<dbReference type="eggNOG" id="ENOG503411R">
    <property type="taxonomic scope" value="Bacteria"/>
</dbReference>
<keyword evidence="4" id="KW-1185">Reference proteome</keyword>
<evidence type="ECO:0000259" key="2">
    <source>
        <dbReference type="Pfam" id="PF13474"/>
    </source>
</evidence>
<accession>A0A075NSZ6</accession>
<dbReference type="InterPro" id="IPR037401">
    <property type="entry name" value="SnoaL-like"/>
</dbReference>
<feature type="chain" id="PRO_5001707830" description="SnoaL-like domain-containing protein" evidence="1">
    <location>
        <begin position="22"/>
        <end position="170"/>
    </location>
</feature>
<dbReference type="Pfam" id="PF13474">
    <property type="entry name" value="SnoaL_3"/>
    <property type="match status" value="1"/>
</dbReference>
<dbReference type="InterPro" id="IPR032710">
    <property type="entry name" value="NTF2-like_dom_sf"/>
</dbReference>
<reference evidence="3 4" key="1">
    <citation type="submission" date="2014-06" db="EMBL/GenBank/DDBJ databases">
        <title>Genomes of Alteromonas australica, a world apart.</title>
        <authorList>
            <person name="Gonzaga A."/>
            <person name="Lopez-Perez M."/>
            <person name="Rodriguez-Valera F."/>
        </authorList>
    </citation>
    <scope>NUCLEOTIDE SEQUENCE [LARGE SCALE GENOMIC DNA]</scope>
    <source>
        <strain evidence="3 4">H 17</strain>
    </source>
</reference>